<gene>
    <name evidence="3" type="ORF">C8F04DRAFT_1035459</name>
</gene>
<feature type="compositionally biased region" description="Polar residues" evidence="1">
    <location>
        <begin position="19"/>
        <end position="29"/>
    </location>
</feature>
<dbReference type="AlphaFoldDB" id="A0AAD6T1V7"/>
<keyword evidence="4" id="KW-1185">Reference proteome</keyword>
<evidence type="ECO:0000256" key="1">
    <source>
        <dbReference type="SAM" id="MobiDB-lite"/>
    </source>
</evidence>
<proteinExistence type="predicted"/>
<evidence type="ECO:0000259" key="2">
    <source>
        <dbReference type="PROSITE" id="PS50097"/>
    </source>
</evidence>
<name>A0AAD6T1V7_9AGAR</name>
<sequence>MSALHESAPSQKRKRTDDPTNTVSASTSGTNAYIRRSSKIWMPYGDIVLQAEGVQFRVNRDILARNSVAFEGMFALPRPQSSGDGNGIHGGDEVVEGCPVVPLTDKARDVELLLAGFYDPFHLKTKPRFDELAASLRLGRKYEAVTFKNDAASRIHAEFPTTLENWDRRATRTRTAGLEFIRPAAGIFVDLVNLAYENGVYRSIPALAFKCLSTYTLAQLFAGIEREDGSRTVLSDAMKSMFALALEAIQLFQRNNYQWLREEGEVVPDQQECMQDQLCDDYRREMCRFECAEERVDVTYMLEAWEKVADGAWVGRLCTECERAAKAEFEAGRQRAWDRLPVFFGLPEWKDLKDMD</sequence>
<dbReference type="InterPro" id="IPR000210">
    <property type="entry name" value="BTB/POZ_dom"/>
</dbReference>
<protein>
    <recommendedName>
        <fullName evidence="2">BTB domain-containing protein</fullName>
    </recommendedName>
</protein>
<reference evidence="3" key="1">
    <citation type="submission" date="2023-03" db="EMBL/GenBank/DDBJ databases">
        <title>Massive genome expansion in bonnet fungi (Mycena s.s.) driven by repeated elements and novel gene families across ecological guilds.</title>
        <authorList>
            <consortium name="Lawrence Berkeley National Laboratory"/>
            <person name="Harder C.B."/>
            <person name="Miyauchi S."/>
            <person name="Viragh M."/>
            <person name="Kuo A."/>
            <person name="Thoen E."/>
            <person name="Andreopoulos B."/>
            <person name="Lu D."/>
            <person name="Skrede I."/>
            <person name="Drula E."/>
            <person name="Henrissat B."/>
            <person name="Morin E."/>
            <person name="Kohler A."/>
            <person name="Barry K."/>
            <person name="LaButti K."/>
            <person name="Morin E."/>
            <person name="Salamov A."/>
            <person name="Lipzen A."/>
            <person name="Mereny Z."/>
            <person name="Hegedus B."/>
            <person name="Baldrian P."/>
            <person name="Stursova M."/>
            <person name="Weitz H."/>
            <person name="Taylor A."/>
            <person name="Grigoriev I.V."/>
            <person name="Nagy L.G."/>
            <person name="Martin F."/>
            <person name="Kauserud H."/>
        </authorList>
    </citation>
    <scope>NUCLEOTIDE SEQUENCE</scope>
    <source>
        <strain evidence="3">CBHHK200</strain>
    </source>
</reference>
<dbReference type="EMBL" id="JARJCM010000035">
    <property type="protein sequence ID" value="KAJ7037815.1"/>
    <property type="molecule type" value="Genomic_DNA"/>
</dbReference>
<feature type="region of interest" description="Disordered" evidence="1">
    <location>
        <begin position="1"/>
        <end position="29"/>
    </location>
</feature>
<dbReference type="PROSITE" id="PS50097">
    <property type="entry name" value="BTB"/>
    <property type="match status" value="1"/>
</dbReference>
<comment type="caution">
    <text evidence="3">The sequence shown here is derived from an EMBL/GenBank/DDBJ whole genome shotgun (WGS) entry which is preliminary data.</text>
</comment>
<evidence type="ECO:0000313" key="4">
    <source>
        <dbReference type="Proteomes" id="UP001218188"/>
    </source>
</evidence>
<dbReference type="Proteomes" id="UP001218188">
    <property type="component" value="Unassembled WGS sequence"/>
</dbReference>
<evidence type="ECO:0000313" key="3">
    <source>
        <dbReference type="EMBL" id="KAJ7037815.1"/>
    </source>
</evidence>
<accession>A0AAD6T1V7</accession>
<organism evidence="3 4">
    <name type="scientific">Mycena alexandri</name>
    <dbReference type="NCBI Taxonomy" id="1745969"/>
    <lineage>
        <taxon>Eukaryota</taxon>
        <taxon>Fungi</taxon>
        <taxon>Dikarya</taxon>
        <taxon>Basidiomycota</taxon>
        <taxon>Agaricomycotina</taxon>
        <taxon>Agaricomycetes</taxon>
        <taxon>Agaricomycetidae</taxon>
        <taxon>Agaricales</taxon>
        <taxon>Marasmiineae</taxon>
        <taxon>Mycenaceae</taxon>
        <taxon>Mycena</taxon>
    </lineage>
</organism>
<feature type="domain" description="BTB" evidence="2">
    <location>
        <begin position="45"/>
        <end position="119"/>
    </location>
</feature>